<comment type="similarity">
    <text evidence="1 5">Belongs to the peptidase S41A family.</text>
</comment>
<evidence type="ECO:0000256" key="1">
    <source>
        <dbReference type="ARBA" id="ARBA00009179"/>
    </source>
</evidence>
<evidence type="ECO:0000313" key="7">
    <source>
        <dbReference type="EMBL" id="SHK08874.1"/>
    </source>
</evidence>
<sequence length="559" mass="63539">MRRFLPYGLALLLGGVALGFQMGAVFSSNPARRAFHKLQEVFLIVQQRYVDPVDSARLTERAIRGMLSRLDPHSVYLSAAEMRRMQESFDGSFEGIGITYELLPGPDGQDTIAVQSVIPGGPSDQAGLLAGDRIVAINDASAIGFTHEQVQRTLKGPRGTQVRVTVRRPGVPEPLEFTITRDRIPLHTVDAAYMLDEQTGYLKINRFARTTHREVVQALRRLRQQGMERLVLDLRNNSGGYLEVAVQVADELLGDDQLIVCQKGRRPEYQASWRARPGGLFETGPLIVLVNERTASASEIVAGALQDHDRALLVGRRTFGKGLVQQQIYLPDGSALRLTVARFYTPSGRLIQTPYRGSRQDYYAAHWRRAAQDVTRSVEEILAEVPDSLRYYTDGGRVVLGGGGILPDYLVPPDTLSPLVQAVLRRNLDQRFIWRWFDRYGAQLRQRWARQEETFVKVYQPGSAMRRDFYNFLEENGFQFGGARDEPAALRFTEERWQTDWKVLRTLLKAQLAVRLFGPRARYPVYHAIDTTLREAQRLWEQAAALDQRYKERLRLLRD</sequence>
<dbReference type="InterPro" id="IPR041489">
    <property type="entry name" value="PDZ_6"/>
</dbReference>
<dbReference type="GO" id="GO:0007165">
    <property type="term" value="P:signal transduction"/>
    <property type="evidence" value="ECO:0007669"/>
    <property type="project" value="TreeGrafter"/>
</dbReference>
<keyword evidence="3 5" id="KW-0378">Hydrolase</keyword>
<evidence type="ECO:0000256" key="5">
    <source>
        <dbReference type="RuleBase" id="RU004404"/>
    </source>
</evidence>
<dbReference type="SMART" id="SM00245">
    <property type="entry name" value="TSPc"/>
    <property type="match status" value="1"/>
</dbReference>
<dbReference type="AlphaFoldDB" id="A0A1M6PLM0"/>
<dbReference type="Pfam" id="PF17820">
    <property type="entry name" value="PDZ_6"/>
    <property type="match status" value="1"/>
</dbReference>
<dbReference type="SMART" id="SM00228">
    <property type="entry name" value="PDZ"/>
    <property type="match status" value="1"/>
</dbReference>
<dbReference type="Pfam" id="PF22694">
    <property type="entry name" value="CtpB_N-like"/>
    <property type="match status" value="1"/>
</dbReference>
<dbReference type="EMBL" id="FRAU01000001">
    <property type="protein sequence ID" value="SHK08874.1"/>
    <property type="molecule type" value="Genomic_DNA"/>
</dbReference>
<dbReference type="SUPFAM" id="SSF52096">
    <property type="entry name" value="ClpP/crotonase"/>
    <property type="match status" value="1"/>
</dbReference>
<dbReference type="SUPFAM" id="SSF50156">
    <property type="entry name" value="PDZ domain-like"/>
    <property type="match status" value="1"/>
</dbReference>
<dbReference type="CDD" id="cd07560">
    <property type="entry name" value="Peptidase_S41_CPP"/>
    <property type="match status" value="1"/>
</dbReference>
<keyword evidence="8" id="KW-1185">Reference proteome</keyword>
<feature type="domain" description="PDZ" evidence="6">
    <location>
        <begin position="82"/>
        <end position="155"/>
    </location>
</feature>
<dbReference type="OrthoDB" id="9812068at2"/>
<evidence type="ECO:0000313" key="8">
    <source>
        <dbReference type="Proteomes" id="UP000185812"/>
    </source>
</evidence>
<protein>
    <submittedName>
        <fullName evidence="7">C-terminal processing peptidase-3. Serine peptidase. MEROPS family S41A</fullName>
    </submittedName>
</protein>
<dbReference type="InterPro" id="IPR004447">
    <property type="entry name" value="Peptidase_S41A"/>
</dbReference>
<gene>
    <name evidence="7" type="ORF">SAMN04488087_0234</name>
</gene>
<dbReference type="Gene3D" id="3.30.750.44">
    <property type="match status" value="1"/>
</dbReference>
<dbReference type="GO" id="GO:0008236">
    <property type="term" value="F:serine-type peptidase activity"/>
    <property type="evidence" value="ECO:0007669"/>
    <property type="project" value="UniProtKB-KW"/>
</dbReference>
<dbReference type="Proteomes" id="UP000185812">
    <property type="component" value="Unassembled WGS sequence"/>
</dbReference>
<dbReference type="InterPro" id="IPR001478">
    <property type="entry name" value="PDZ"/>
</dbReference>
<dbReference type="Gene3D" id="2.30.42.10">
    <property type="match status" value="1"/>
</dbReference>
<dbReference type="RefSeq" id="WP_072714070.1">
    <property type="nucleotide sequence ID" value="NZ_FRAU01000001.1"/>
</dbReference>
<keyword evidence="2 5" id="KW-0645">Protease</keyword>
<dbReference type="PANTHER" id="PTHR32060">
    <property type="entry name" value="TAIL-SPECIFIC PROTEASE"/>
    <property type="match status" value="1"/>
</dbReference>
<evidence type="ECO:0000256" key="2">
    <source>
        <dbReference type="ARBA" id="ARBA00022670"/>
    </source>
</evidence>
<dbReference type="PROSITE" id="PS50106">
    <property type="entry name" value="PDZ"/>
    <property type="match status" value="1"/>
</dbReference>
<dbReference type="InterPro" id="IPR036034">
    <property type="entry name" value="PDZ_sf"/>
</dbReference>
<dbReference type="InterPro" id="IPR005151">
    <property type="entry name" value="Tail-specific_protease"/>
</dbReference>
<evidence type="ECO:0000256" key="4">
    <source>
        <dbReference type="ARBA" id="ARBA00022825"/>
    </source>
</evidence>
<dbReference type="GO" id="GO:0006508">
    <property type="term" value="P:proteolysis"/>
    <property type="evidence" value="ECO:0007669"/>
    <property type="project" value="UniProtKB-KW"/>
</dbReference>
<dbReference type="Pfam" id="PF03572">
    <property type="entry name" value="Peptidase_S41"/>
    <property type="match status" value="1"/>
</dbReference>
<dbReference type="NCBIfam" id="TIGR00225">
    <property type="entry name" value="prc"/>
    <property type="match status" value="1"/>
</dbReference>
<dbReference type="Gene3D" id="3.90.226.10">
    <property type="entry name" value="2-enoyl-CoA Hydratase, Chain A, domain 1"/>
    <property type="match status" value="1"/>
</dbReference>
<organism evidence="7 8">
    <name type="scientific">Rhodothermus profundi</name>
    <dbReference type="NCBI Taxonomy" id="633813"/>
    <lineage>
        <taxon>Bacteria</taxon>
        <taxon>Pseudomonadati</taxon>
        <taxon>Rhodothermota</taxon>
        <taxon>Rhodothermia</taxon>
        <taxon>Rhodothermales</taxon>
        <taxon>Rhodothermaceae</taxon>
        <taxon>Rhodothermus</taxon>
    </lineage>
</organism>
<name>A0A1M6PLM0_9BACT</name>
<dbReference type="InterPro" id="IPR055210">
    <property type="entry name" value="CtpA/B_N"/>
</dbReference>
<dbReference type="InterPro" id="IPR029045">
    <property type="entry name" value="ClpP/crotonase-like_dom_sf"/>
</dbReference>
<dbReference type="PANTHER" id="PTHR32060:SF30">
    <property type="entry name" value="CARBOXY-TERMINAL PROCESSING PROTEASE CTPA"/>
    <property type="match status" value="1"/>
</dbReference>
<proteinExistence type="inferred from homology"/>
<reference evidence="8" key="1">
    <citation type="submission" date="2016-11" db="EMBL/GenBank/DDBJ databases">
        <authorList>
            <person name="Varghese N."/>
            <person name="Submissions S."/>
        </authorList>
    </citation>
    <scope>NUCLEOTIDE SEQUENCE [LARGE SCALE GENOMIC DNA]</scope>
    <source>
        <strain evidence="8">DSM 22212</strain>
    </source>
</reference>
<dbReference type="STRING" id="633813.SAMN04488087_0234"/>
<accession>A0A1M6PLM0</accession>
<evidence type="ECO:0000256" key="3">
    <source>
        <dbReference type="ARBA" id="ARBA00022801"/>
    </source>
</evidence>
<evidence type="ECO:0000259" key="6">
    <source>
        <dbReference type="PROSITE" id="PS50106"/>
    </source>
</evidence>
<dbReference type="GO" id="GO:0004175">
    <property type="term" value="F:endopeptidase activity"/>
    <property type="evidence" value="ECO:0007669"/>
    <property type="project" value="TreeGrafter"/>
</dbReference>
<keyword evidence="4 5" id="KW-0720">Serine protease</keyword>
<dbReference type="CDD" id="cd06782">
    <property type="entry name" value="cpPDZ_CPP-like"/>
    <property type="match status" value="1"/>
</dbReference>
<dbReference type="GO" id="GO:0030288">
    <property type="term" value="C:outer membrane-bounded periplasmic space"/>
    <property type="evidence" value="ECO:0007669"/>
    <property type="project" value="TreeGrafter"/>
</dbReference>